<dbReference type="STRING" id="131310.A0A0N4ZB29"/>
<dbReference type="Proteomes" id="UP000038045">
    <property type="component" value="Unplaced"/>
</dbReference>
<name>A0A0N4ZB29_PARTI</name>
<sequence>MEKELKNEVDENVEIIDNNDSNKEVENIDDKKSEEDKQKTHVLLEIKDLEFNEVFCEKTFTDLIEILESKEVKCYTDFQLNINTIIKHFADDNHKGHDLKKTLLSIEPHIAKILSFPIPFSLRNDVLKIYCMGVLNVEEKNSYHICSLKFVETLIHNAILKDFGVYGLPEEKINKADEFEYRIMAKRVYSQFGKHIPLPGLPRTISYLNRFLPVFQDNISDLVRKLLYLINDKNPNKEQFYDDIEKITELSGLLIPVLLDFSQSKDFKKLITQSNLYKILENVTKMTSIIFINEKNKPLISKDTFPPVVRACFVTLAVFECTVCTKADTIQEITQFAYQVDSWGKIIGFLAELEDVEEVLLTSILSAPQGSLKERKKKKKKNDEQEIVSEQSDNHEIQNSLASYLTKYRFLREYYIRRMGENIIKHANIITK</sequence>
<evidence type="ECO:0000313" key="1">
    <source>
        <dbReference type="Proteomes" id="UP000038045"/>
    </source>
</evidence>
<reference evidence="2" key="1">
    <citation type="submission" date="2017-02" db="UniProtKB">
        <authorList>
            <consortium name="WormBaseParasite"/>
        </authorList>
    </citation>
    <scope>IDENTIFICATION</scope>
</reference>
<dbReference type="AlphaFoldDB" id="A0A0N4ZB29"/>
<accession>A0A0N4ZB29</accession>
<organism evidence="1 2">
    <name type="scientific">Parastrongyloides trichosuri</name>
    <name type="common">Possum-specific nematode worm</name>
    <dbReference type="NCBI Taxonomy" id="131310"/>
    <lineage>
        <taxon>Eukaryota</taxon>
        <taxon>Metazoa</taxon>
        <taxon>Ecdysozoa</taxon>
        <taxon>Nematoda</taxon>
        <taxon>Chromadorea</taxon>
        <taxon>Rhabditida</taxon>
        <taxon>Tylenchina</taxon>
        <taxon>Panagrolaimomorpha</taxon>
        <taxon>Strongyloidoidea</taxon>
        <taxon>Strongyloididae</taxon>
        <taxon>Parastrongyloides</taxon>
    </lineage>
</organism>
<protein>
    <submittedName>
        <fullName evidence="2">PXA domain-containing protein</fullName>
    </submittedName>
</protein>
<evidence type="ECO:0000313" key="2">
    <source>
        <dbReference type="WBParaSite" id="PTRK_0000474200.1"/>
    </source>
</evidence>
<dbReference type="WBParaSite" id="PTRK_0000474200.1">
    <property type="protein sequence ID" value="PTRK_0000474200.1"/>
    <property type="gene ID" value="PTRK_0000474200"/>
</dbReference>
<proteinExistence type="predicted"/>
<keyword evidence="1" id="KW-1185">Reference proteome</keyword>